<dbReference type="Proteomes" id="UP000005206">
    <property type="component" value="Unassembled WGS sequence"/>
</dbReference>
<evidence type="ECO:0008006" key="8">
    <source>
        <dbReference type="Google" id="ProtNLM"/>
    </source>
</evidence>
<dbReference type="SUPFAM" id="SSF81321">
    <property type="entry name" value="Family A G protein-coupled receptor-like"/>
    <property type="match status" value="1"/>
</dbReference>
<evidence type="ECO:0000256" key="1">
    <source>
        <dbReference type="ARBA" id="ARBA00004141"/>
    </source>
</evidence>
<dbReference type="GO" id="GO:0005886">
    <property type="term" value="C:plasma membrane"/>
    <property type="evidence" value="ECO:0007669"/>
    <property type="project" value="TreeGrafter"/>
</dbReference>
<evidence type="ECO:0000313" key="6">
    <source>
        <dbReference type="EMBL" id="EEU33390.1"/>
    </source>
</evidence>
<dbReference type="OrthoDB" id="100006at2759"/>
<evidence type="ECO:0000256" key="3">
    <source>
        <dbReference type="ARBA" id="ARBA00022989"/>
    </source>
</evidence>
<dbReference type="eggNOG" id="ENOG502QTGV">
    <property type="taxonomic scope" value="Eukaryota"/>
</dbReference>
<dbReference type="RefSeq" id="XP_003039103.1">
    <property type="nucleotide sequence ID" value="XM_003039057.1"/>
</dbReference>
<dbReference type="OMA" id="ACIIGYD"/>
<keyword evidence="2 5" id="KW-0812">Transmembrane</keyword>
<dbReference type="PANTHER" id="PTHR23112">
    <property type="entry name" value="G PROTEIN-COUPLED RECEPTOR 157-RELATED"/>
    <property type="match status" value="1"/>
</dbReference>
<evidence type="ECO:0000256" key="5">
    <source>
        <dbReference type="SAM" id="Phobius"/>
    </source>
</evidence>
<dbReference type="Gene3D" id="1.20.1070.10">
    <property type="entry name" value="Rhodopsin 7-helix transmembrane proteins"/>
    <property type="match status" value="1"/>
</dbReference>
<keyword evidence="7" id="KW-1185">Reference proteome</keyword>
<organism evidence="6 7">
    <name type="scientific">Fusarium vanettenii (strain ATCC MYA-4622 / CBS 123669 / FGSC 9596 / NRRL 45880 / 77-13-4)</name>
    <name type="common">Fusarium solani subsp. pisi</name>
    <dbReference type="NCBI Taxonomy" id="660122"/>
    <lineage>
        <taxon>Eukaryota</taxon>
        <taxon>Fungi</taxon>
        <taxon>Dikarya</taxon>
        <taxon>Ascomycota</taxon>
        <taxon>Pezizomycotina</taxon>
        <taxon>Sordariomycetes</taxon>
        <taxon>Hypocreomycetidae</taxon>
        <taxon>Hypocreales</taxon>
        <taxon>Nectriaceae</taxon>
        <taxon>Fusarium</taxon>
        <taxon>Fusarium solani species complex</taxon>
        <taxon>Fusarium vanettenii</taxon>
    </lineage>
</organism>
<sequence length="148" mass="16032">MAPTPSQAHALALVERIEGCLSLVAVLLIFIAYGLVARLRNPRNTFIIMASIANLGSSIAYIIARDGLAAGEDSALYKAQAFLLQMLGQSDPWWAFGLSFNTLLVVLGHTNPHTFHAWQHCLVCFGGPFTIAFALLFISTRARGPIYG</sequence>
<dbReference type="GO" id="GO:0007189">
    <property type="term" value="P:adenylate cyclase-activating G protein-coupled receptor signaling pathway"/>
    <property type="evidence" value="ECO:0007669"/>
    <property type="project" value="TreeGrafter"/>
</dbReference>
<dbReference type="AlphaFoldDB" id="C7ZRG7"/>
<evidence type="ECO:0000256" key="2">
    <source>
        <dbReference type="ARBA" id="ARBA00022692"/>
    </source>
</evidence>
<dbReference type="HOGENOM" id="CLU_1533278_0_0_1"/>
<name>C7ZRG7_FUSV7</name>
<gene>
    <name evidence="6" type="ORF">NECHADRAFT_89534</name>
</gene>
<dbReference type="PANTHER" id="PTHR23112:SF0">
    <property type="entry name" value="TRANSMEMBRANE PROTEIN 116"/>
    <property type="match status" value="1"/>
</dbReference>
<feature type="transmembrane region" description="Helical" evidence="5">
    <location>
        <begin position="117"/>
        <end position="138"/>
    </location>
</feature>
<proteinExistence type="predicted"/>
<keyword evidence="4 5" id="KW-0472">Membrane</keyword>
<dbReference type="GeneID" id="9666625"/>
<comment type="subcellular location">
    <subcellularLocation>
        <location evidence="1">Membrane</location>
        <topology evidence="1">Multi-pass membrane protein</topology>
    </subcellularLocation>
</comment>
<protein>
    <recommendedName>
        <fullName evidence="8">G-protein coupled receptors family 2 profile 2 domain-containing protein</fullName>
    </recommendedName>
</protein>
<feature type="transmembrane region" description="Helical" evidence="5">
    <location>
        <begin position="20"/>
        <end position="39"/>
    </location>
</feature>
<dbReference type="GO" id="GO:0004930">
    <property type="term" value="F:G protein-coupled receptor activity"/>
    <property type="evidence" value="ECO:0007669"/>
    <property type="project" value="TreeGrafter"/>
</dbReference>
<feature type="transmembrane region" description="Helical" evidence="5">
    <location>
        <begin position="45"/>
        <end position="64"/>
    </location>
</feature>
<dbReference type="EMBL" id="GG699081">
    <property type="protein sequence ID" value="EEU33390.1"/>
    <property type="molecule type" value="Genomic_DNA"/>
</dbReference>
<reference evidence="6 7" key="1">
    <citation type="journal article" date="2009" name="PLoS Genet.">
        <title>The genome of Nectria haematococca: contribution of supernumerary chromosomes to gene expansion.</title>
        <authorList>
            <person name="Coleman J.J."/>
            <person name="Rounsley S.D."/>
            <person name="Rodriguez-Carres M."/>
            <person name="Kuo A."/>
            <person name="Wasmann C.C."/>
            <person name="Grimwood J."/>
            <person name="Schmutz J."/>
            <person name="Taga M."/>
            <person name="White G.J."/>
            <person name="Zhou S."/>
            <person name="Schwartz D.C."/>
            <person name="Freitag M."/>
            <person name="Ma L.J."/>
            <person name="Danchin E.G."/>
            <person name="Henrissat B."/>
            <person name="Coutinho P.M."/>
            <person name="Nelson D.R."/>
            <person name="Straney D."/>
            <person name="Napoli C.A."/>
            <person name="Barker B.M."/>
            <person name="Gribskov M."/>
            <person name="Rep M."/>
            <person name="Kroken S."/>
            <person name="Molnar I."/>
            <person name="Rensing C."/>
            <person name="Kennell J.C."/>
            <person name="Zamora J."/>
            <person name="Farman M.L."/>
            <person name="Selker E.U."/>
            <person name="Salamov A."/>
            <person name="Shapiro H."/>
            <person name="Pangilinan J."/>
            <person name="Lindquist E."/>
            <person name="Lamers C."/>
            <person name="Grigoriev I.V."/>
            <person name="Geiser D.M."/>
            <person name="Covert S.F."/>
            <person name="Temporini E."/>
            <person name="Vanetten H.D."/>
        </authorList>
    </citation>
    <scope>NUCLEOTIDE SEQUENCE [LARGE SCALE GENOMIC DNA]</scope>
    <source>
        <strain evidence="7">ATCC MYA-4622 / CBS 123669 / FGSC 9596 / NRRL 45880 / 77-13-4</strain>
    </source>
</reference>
<dbReference type="VEuPathDB" id="FungiDB:NECHADRAFT_89534"/>
<accession>C7ZRG7</accession>
<evidence type="ECO:0000313" key="7">
    <source>
        <dbReference type="Proteomes" id="UP000005206"/>
    </source>
</evidence>
<dbReference type="KEGG" id="nhe:NECHADRAFT_89534"/>
<dbReference type="InParanoid" id="C7ZRG7"/>
<keyword evidence="3 5" id="KW-1133">Transmembrane helix</keyword>
<evidence type="ECO:0000256" key="4">
    <source>
        <dbReference type="ARBA" id="ARBA00023136"/>
    </source>
</evidence>